<evidence type="ECO:0000256" key="1">
    <source>
        <dbReference type="SAM" id="SignalP"/>
    </source>
</evidence>
<accession>A0A834XU32</accession>
<organism evidence="2 3">
    <name type="scientific">Aphidius gifuensis</name>
    <name type="common">Parasitoid wasp</name>
    <dbReference type="NCBI Taxonomy" id="684658"/>
    <lineage>
        <taxon>Eukaryota</taxon>
        <taxon>Metazoa</taxon>
        <taxon>Ecdysozoa</taxon>
        <taxon>Arthropoda</taxon>
        <taxon>Hexapoda</taxon>
        <taxon>Insecta</taxon>
        <taxon>Pterygota</taxon>
        <taxon>Neoptera</taxon>
        <taxon>Endopterygota</taxon>
        <taxon>Hymenoptera</taxon>
        <taxon>Apocrita</taxon>
        <taxon>Ichneumonoidea</taxon>
        <taxon>Braconidae</taxon>
        <taxon>Aphidiinae</taxon>
        <taxon>Aphidius</taxon>
    </lineage>
</organism>
<evidence type="ECO:0008006" key="4">
    <source>
        <dbReference type="Google" id="ProtNLM"/>
    </source>
</evidence>
<dbReference type="AlphaFoldDB" id="A0A834XU32"/>
<proteinExistence type="predicted"/>
<evidence type="ECO:0000313" key="3">
    <source>
        <dbReference type="Proteomes" id="UP000639338"/>
    </source>
</evidence>
<dbReference type="EMBL" id="JACMRX010000003">
    <property type="protein sequence ID" value="KAF7992050.1"/>
    <property type="molecule type" value="Genomic_DNA"/>
</dbReference>
<dbReference type="OrthoDB" id="7548460at2759"/>
<keyword evidence="1" id="KW-0732">Signal</keyword>
<feature type="signal peptide" evidence="1">
    <location>
        <begin position="1"/>
        <end position="16"/>
    </location>
</feature>
<name>A0A834XU32_APHGI</name>
<evidence type="ECO:0000313" key="2">
    <source>
        <dbReference type="EMBL" id="KAF7992050.1"/>
    </source>
</evidence>
<comment type="caution">
    <text evidence="2">The sequence shown here is derived from an EMBL/GenBank/DDBJ whole genome shotgun (WGS) entry which is preliminary data.</text>
</comment>
<keyword evidence="3" id="KW-1185">Reference proteome</keyword>
<reference evidence="2 3" key="1">
    <citation type="submission" date="2020-08" db="EMBL/GenBank/DDBJ databases">
        <title>Aphidius gifuensis genome sequencing and assembly.</title>
        <authorList>
            <person name="Du Z."/>
        </authorList>
    </citation>
    <scope>NUCLEOTIDE SEQUENCE [LARGE SCALE GENOMIC DNA]</scope>
    <source>
        <strain evidence="2">YNYX2018</strain>
        <tissue evidence="2">Adults</tissue>
    </source>
</reference>
<sequence>MFKIVIFVALFAFATAKPGYFASAPVYGTAAAVVGVEKTIESHGNSVVHSSAIATPAVAHTVYSAPLVAQPQYVYAAPHASAAIVAEKTVSGYGHSLVHHAAPAHYIAAAPATYYL</sequence>
<protein>
    <recommendedName>
        <fullName evidence="4">Cuticular protein</fullName>
    </recommendedName>
</protein>
<gene>
    <name evidence="2" type="ORF">HCN44_001375</name>
</gene>
<dbReference type="Proteomes" id="UP000639338">
    <property type="component" value="Unassembled WGS sequence"/>
</dbReference>
<feature type="chain" id="PRO_5032910042" description="Cuticular protein" evidence="1">
    <location>
        <begin position="17"/>
        <end position="116"/>
    </location>
</feature>